<comment type="caution">
    <text evidence="3">The sequence shown here is derived from an EMBL/GenBank/DDBJ whole genome shotgun (WGS) entry which is preliminary data.</text>
</comment>
<name>A0ABU3ZI71_9GAMM</name>
<keyword evidence="4" id="KW-1185">Reference proteome</keyword>
<dbReference type="PANTHER" id="PTHR43135">
    <property type="entry name" value="ALPHA-D-RIBOSE 1-METHYLPHOSPHONATE 5-TRIPHOSPHATE DIPHOSPHATASE"/>
    <property type="match status" value="1"/>
</dbReference>
<evidence type="ECO:0000313" key="3">
    <source>
        <dbReference type="EMBL" id="MDV5169644.1"/>
    </source>
</evidence>
<dbReference type="Pfam" id="PF01979">
    <property type="entry name" value="Amidohydro_1"/>
    <property type="match status" value="1"/>
</dbReference>
<dbReference type="InterPro" id="IPR006680">
    <property type="entry name" value="Amidohydro-rel"/>
</dbReference>
<protein>
    <submittedName>
        <fullName evidence="3">Amidohydrolase family protein</fullName>
    </submittedName>
</protein>
<dbReference type="CDD" id="cd01299">
    <property type="entry name" value="Met_dep_hydrolase_A"/>
    <property type="match status" value="1"/>
</dbReference>
<feature type="domain" description="Amidohydrolase-related" evidence="2">
    <location>
        <begin position="83"/>
        <end position="440"/>
    </location>
</feature>
<evidence type="ECO:0000256" key="1">
    <source>
        <dbReference type="SAM" id="SignalP"/>
    </source>
</evidence>
<gene>
    <name evidence="3" type="ORF">R2X38_11630</name>
</gene>
<feature type="signal peptide" evidence="1">
    <location>
        <begin position="1"/>
        <end position="26"/>
    </location>
</feature>
<dbReference type="Proteomes" id="UP001186452">
    <property type="component" value="Unassembled WGS sequence"/>
</dbReference>
<dbReference type="InterPro" id="IPR032466">
    <property type="entry name" value="Metal_Hydrolase"/>
</dbReference>
<dbReference type="InterPro" id="IPR051781">
    <property type="entry name" value="Metallo-dep_Hydrolase"/>
</dbReference>
<organism evidence="3 4">
    <name type="scientific">Photobacterium rosenbergii</name>
    <dbReference type="NCBI Taxonomy" id="294936"/>
    <lineage>
        <taxon>Bacteria</taxon>
        <taxon>Pseudomonadati</taxon>
        <taxon>Pseudomonadota</taxon>
        <taxon>Gammaproteobacteria</taxon>
        <taxon>Vibrionales</taxon>
        <taxon>Vibrionaceae</taxon>
        <taxon>Photobacterium</taxon>
    </lineage>
</organism>
<feature type="chain" id="PRO_5046282203" evidence="1">
    <location>
        <begin position="27"/>
        <end position="445"/>
    </location>
</feature>
<evidence type="ECO:0000259" key="2">
    <source>
        <dbReference type="Pfam" id="PF01979"/>
    </source>
</evidence>
<evidence type="ECO:0000313" key="4">
    <source>
        <dbReference type="Proteomes" id="UP001186452"/>
    </source>
</evidence>
<dbReference type="Gene3D" id="3.20.20.140">
    <property type="entry name" value="Metal-dependent hydrolases"/>
    <property type="match status" value="1"/>
</dbReference>
<dbReference type="EMBL" id="JAWJZI010000004">
    <property type="protein sequence ID" value="MDV5169644.1"/>
    <property type="molecule type" value="Genomic_DNA"/>
</dbReference>
<proteinExistence type="predicted"/>
<dbReference type="SUPFAM" id="SSF51338">
    <property type="entry name" value="Composite domain of metallo-dependent hydrolases"/>
    <property type="match status" value="1"/>
</dbReference>
<sequence length="445" mass="48753">MKVSTKVLSTTALAVAMALASPLTLAEDTTSYLIKNARVFDGQSDKLSKPQSVLVEGNIITKISASIKAPEGTEVIDAAGKTLSPGFIAAHEHLVGQMSFGEIFSKDTRYKAYVATQTAEQYLMNGFTSVRDVGGNTFSLKDAIDAGYIKGPRVYPSGPMISQTSGHSDHRFQSDGNAMKGGTWDTMEREGDMLILDGVPEVLKGTREVLRQGASQIKIAVGGGTGSYADPLDTVQYTPAEIKAATDAVGDWNTYVTAHVYNSDGIRRAVDNGVKCIEHANLIDEETLRYMMDKDVWLSPQVIVYTYIPRGYTEDQANKHRQAFDGIDNLFRTAKKIGYDKIAFGTDIITDPQMIRDMNQEFVHRTQWFTPAEVMKQATYNTAQLLQMSGPRNPYPGKLGVIEEGALADILLIDGNPLEDVEVLTNPTDNLKLIMKDGEIFKNTL</sequence>
<accession>A0ABU3ZI71</accession>
<dbReference type="PANTHER" id="PTHR43135:SF3">
    <property type="entry name" value="ALPHA-D-RIBOSE 1-METHYLPHOSPHONATE 5-TRIPHOSPHATE DIPHOSPHATASE"/>
    <property type="match status" value="1"/>
</dbReference>
<dbReference type="InterPro" id="IPR057744">
    <property type="entry name" value="OTAase-like"/>
</dbReference>
<dbReference type="Gene3D" id="2.30.40.10">
    <property type="entry name" value="Urease, subunit C, domain 1"/>
    <property type="match status" value="1"/>
</dbReference>
<reference evidence="3 4" key="1">
    <citation type="submission" date="2023-10" db="EMBL/GenBank/DDBJ databases">
        <title>Marine bacteria isolated from horseshoe crab.</title>
        <authorList>
            <person name="Cheng T.H."/>
        </authorList>
    </citation>
    <scope>NUCLEOTIDE SEQUENCE [LARGE SCALE GENOMIC DNA]</scope>
    <source>
        <strain evidence="3 4">HSC6</strain>
    </source>
</reference>
<keyword evidence="1" id="KW-0732">Signal</keyword>
<dbReference type="RefSeq" id="WP_317522403.1">
    <property type="nucleotide sequence ID" value="NZ_JAWJZI010000004.1"/>
</dbReference>
<dbReference type="SUPFAM" id="SSF51556">
    <property type="entry name" value="Metallo-dependent hydrolases"/>
    <property type="match status" value="1"/>
</dbReference>
<dbReference type="InterPro" id="IPR011059">
    <property type="entry name" value="Metal-dep_hydrolase_composite"/>
</dbReference>